<evidence type="ECO:0000313" key="4">
    <source>
        <dbReference type="Proteomes" id="UP000053424"/>
    </source>
</evidence>
<feature type="chain" id="PRO_5002159232" evidence="2">
    <location>
        <begin position="25"/>
        <end position="595"/>
    </location>
</feature>
<sequence length="595" mass="65736">MLATNMLNPLLLLATTVVDESVAGDQTQSRVLHLCWEIEQPQSHSMRTADNPSEEDHSEIILPRQRRLTGPYELYLKLFEDLPEGTPLWTPMYPGRNVSRSYKRKGIEIGDIGIITPHDGAFRYYFNIFHPPGHMENPADLPDDLLWTGLVPDFIDSSNMAGEVFMSDMNSAAIHENIDSLTLEYTMHGPQWAILIAPNGSKSKDLEDPEALSTYLKTRKAGLRKYFTEKHGTEIQESMSGNLHLVIGWTKTNSWGMATASHPHSSPHPCHLKLSANLESPMIPKYRWDCSENFVSRQSGPELNEIRDLREDSEDSDVIDVPVQQRFNQCLFVRTRDFDIFEPENTSNKTWQEKGDIGVGTQVHDGSVSVGHSMTGPSTGVGTTGTTNALGFSTCGGSMSGQQRNPLVLASPDVVDRLSHFTTLSASPQNPYRKSLILENMDRPEVPRSSSIPSSSRHLSHRSLHGKSSTQSKERKSTGSSNQSLHASSRPISPCPTVSSISSSLSTPPLSISSSFSDTSMPASPRSISKHIPQILSPVEETCTYTIPERGVHHEGTVDPEDKAVQFTDGRDDPSPSCLQEQLPENPIVILDFLG</sequence>
<feature type="compositionally biased region" description="Basic and acidic residues" evidence="1">
    <location>
        <begin position="550"/>
        <end position="574"/>
    </location>
</feature>
<dbReference type="HOGENOM" id="CLU_562661_0_0_1"/>
<dbReference type="Proteomes" id="UP000053424">
    <property type="component" value="Unassembled WGS sequence"/>
</dbReference>
<feature type="signal peptide" evidence="2">
    <location>
        <begin position="1"/>
        <end position="24"/>
    </location>
</feature>
<dbReference type="AlphaFoldDB" id="A0A0C2XXQ8"/>
<accession>A0A0C2XXQ8</accession>
<dbReference type="EMBL" id="KN831778">
    <property type="protein sequence ID" value="KIM42458.1"/>
    <property type="molecule type" value="Genomic_DNA"/>
</dbReference>
<gene>
    <name evidence="3" type="ORF">M413DRAFT_27209</name>
</gene>
<proteinExistence type="predicted"/>
<dbReference type="OrthoDB" id="2662290at2759"/>
<feature type="compositionally biased region" description="Polar residues" evidence="1">
    <location>
        <begin position="478"/>
        <end position="487"/>
    </location>
</feature>
<name>A0A0C2XXQ8_HEBCY</name>
<keyword evidence="4" id="KW-1185">Reference proteome</keyword>
<feature type="region of interest" description="Disordered" evidence="1">
    <location>
        <begin position="550"/>
        <end position="581"/>
    </location>
</feature>
<feature type="compositionally biased region" description="Low complexity" evidence="1">
    <location>
        <begin position="448"/>
        <end position="457"/>
    </location>
</feature>
<protein>
    <submittedName>
        <fullName evidence="3">Uncharacterized protein</fullName>
    </submittedName>
</protein>
<evidence type="ECO:0000256" key="2">
    <source>
        <dbReference type="SAM" id="SignalP"/>
    </source>
</evidence>
<reference evidence="4" key="2">
    <citation type="submission" date="2015-01" db="EMBL/GenBank/DDBJ databases">
        <title>Evolutionary Origins and Diversification of the Mycorrhizal Mutualists.</title>
        <authorList>
            <consortium name="DOE Joint Genome Institute"/>
            <consortium name="Mycorrhizal Genomics Consortium"/>
            <person name="Kohler A."/>
            <person name="Kuo A."/>
            <person name="Nagy L.G."/>
            <person name="Floudas D."/>
            <person name="Copeland A."/>
            <person name="Barry K.W."/>
            <person name="Cichocki N."/>
            <person name="Veneault-Fourrey C."/>
            <person name="LaButti K."/>
            <person name="Lindquist E.A."/>
            <person name="Lipzen A."/>
            <person name="Lundell T."/>
            <person name="Morin E."/>
            <person name="Murat C."/>
            <person name="Riley R."/>
            <person name="Ohm R."/>
            <person name="Sun H."/>
            <person name="Tunlid A."/>
            <person name="Henrissat B."/>
            <person name="Grigoriev I.V."/>
            <person name="Hibbett D.S."/>
            <person name="Martin F."/>
        </authorList>
    </citation>
    <scope>NUCLEOTIDE SEQUENCE [LARGE SCALE GENOMIC DNA]</scope>
    <source>
        <strain evidence="4">h7</strain>
    </source>
</reference>
<reference evidence="3 4" key="1">
    <citation type="submission" date="2014-04" db="EMBL/GenBank/DDBJ databases">
        <authorList>
            <consortium name="DOE Joint Genome Institute"/>
            <person name="Kuo A."/>
            <person name="Gay G."/>
            <person name="Dore J."/>
            <person name="Kohler A."/>
            <person name="Nagy L.G."/>
            <person name="Floudas D."/>
            <person name="Copeland A."/>
            <person name="Barry K.W."/>
            <person name="Cichocki N."/>
            <person name="Veneault-Fourrey C."/>
            <person name="LaButti K."/>
            <person name="Lindquist E.A."/>
            <person name="Lipzen A."/>
            <person name="Lundell T."/>
            <person name="Morin E."/>
            <person name="Murat C."/>
            <person name="Sun H."/>
            <person name="Tunlid A."/>
            <person name="Henrissat B."/>
            <person name="Grigoriev I.V."/>
            <person name="Hibbett D.S."/>
            <person name="Martin F."/>
            <person name="Nordberg H.P."/>
            <person name="Cantor M.N."/>
            <person name="Hua S.X."/>
        </authorList>
    </citation>
    <scope>NUCLEOTIDE SEQUENCE [LARGE SCALE GENOMIC DNA]</scope>
    <source>
        <strain evidence="4">h7</strain>
    </source>
</reference>
<evidence type="ECO:0000313" key="3">
    <source>
        <dbReference type="EMBL" id="KIM42458.1"/>
    </source>
</evidence>
<keyword evidence="2" id="KW-0732">Signal</keyword>
<feature type="compositionally biased region" description="Low complexity" evidence="1">
    <location>
        <begin position="491"/>
        <end position="522"/>
    </location>
</feature>
<feature type="region of interest" description="Disordered" evidence="1">
    <location>
        <begin position="434"/>
        <end position="535"/>
    </location>
</feature>
<organism evidence="3 4">
    <name type="scientific">Hebeloma cylindrosporum</name>
    <dbReference type="NCBI Taxonomy" id="76867"/>
    <lineage>
        <taxon>Eukaryota</taxon>
        <taxon>Fungi</taxon>
        <taxon>Dikarya</taxon>
        <taxon>Basidiomycota</taxon>
        <taxon>Agaricomycotina</taxon>
        <taxon>Agaricomycetes</taxon>
        <taxon>Agaricomycetidae</taxon>
        <taxon>Agaricales</taxon>
        <taxon>Agaricineae</taxon>
        <taxon>Hymenogastraceae</taxon>
        <taxon>Hebeloma</taxon>
    </lineage>
</organism>
<evidence type="ECO:0000256" key="1">
    <source>
        <dbReference type="SAM" id="MobiDB-lite"/>
    </source>
</evidence>